<dbReference type="InterPro" id="IPR018473">
    <property type="entry name" value="Hermes_transposase_DNA-db"/>
</dbReference>
<feature type="domain" description="Hermes trasposase DNA-binding" evidence="1">
    <location>
        <begin position="4"/>
        <end position="50"/>
    </location>
</feature>
<name>A0A820ZAX3_9BILA</name>
<dbReference type="Gene3D" id="1.10.10.1070">
    <property type="entry name" value="Zinc finger, BED domain-containing"/>
    <property type="match status" value="1"/>
</dbReference>
<dbReference type="Proteomes" id="UP000663866">
    <property type="component" value="Unassembled WGS sequence"/>
</dbReference>
<organism evidence="2 3">
    <name type="scientific">Rotaria magnacalcarata</name>
    <dbReference type="NCBI Taxonomy" id="392030"/>
    <lineage>
        <taxon>Eukaryota</taxon>
        <taxon>Metazoa</taxon>
        <taxon>Spiralia</taxon>
        <taxon>Gnathifera</taxon>
        <taxon>Rotifera</taxon>
        <taxon>Eurotatoria</taxon>
        <taxon>Bdelloidea</taxon>
        <taxon>Philodinida</taxon>
        <taxon>Philodinidae</taxon>
        <taxon>Rotaria</taxon>
    </lineage>
</organism>
<feature type="non-terminal residue" evidence="2">
    <location>
        <position position="1"/>
    </location>
</feature>
<dbReference type="EMBL" id="CAJOBG010062921">
    <property type="protein sequence ID" value="CAF4559875.1"/>
    <property type="molecule type" value="Genomic_DNA"/>
</dbReference>
<dbReference type="SUPFAM" id="SSF140996">
    <property type="entry name" value="Hermes dimerisation domain"/>
    <property type="match status" value="1"/>
</dbReference>
<proteinExistence type="predicted"/>
<dbReference type="AlphaFoldDB" id="A0A820ZAX3"/>
<reference evidence="2" key="1">
    <citation type="submission" date="2021-02" db="EMBL/GenBank/DDBJ databases">
        <authorList>
            <person name="Nowell W R."/>
        </authorList>
    </citation>
    <scope>NUCLEOTIDE SEQUENCE</scope>
</reference>
<protein>
    <recommendedName>
        <fullName evidence="1">Hermes trasposase DNA-binding domain-containing protein</fullName>
    </recommendedName>
</protein>
<keyword evidence="3" id="KW-1185">Reference proteome</keyword>
<evidence type="ECO:0000313" key="2">
    <source>
        <dbReference type="EMBL" id="CAF4559875.1"/>
    </source>
</evidence>
<accession>A0A820ZAX3</accession>
<comment type="caution">
    <text evidence="2">The sequence shown here is derived from an EMBL/GenBank/DDBJ whole genome shotgun (WGS) entry which is preliminary data.</text>
</comment>
<sequence length="61" mass="6756">VELVAMDNRAFELLGGNGFINLAQTIFDVGQELSKSQNINVSDLLPHPTTVSKSKYREVIH</sequence>
<evidence type="ECO:0000259" key="1">
    <source>
        <dbReference type="Pfam" id="PF10683"/>
    </source>
</evidence>
<gene>
    <name evidence="2" type="ORF">OVN521_LOCUS43597</name>
</gene>
<evidence type="ECO:0000313" key="3">
    <source>
        <dbReference type="Proteomes" id="UP000663866"/>
    </source>
</evidence>
<dbReference type="Pfam" id="PF10683">
    <property type="entry name" value="DBD_Tnp_Hermes"/>
    <property type="match status" value="1"/>
</dbReference>